<dbReference type="EMBL" id="BFAZ01000003">
    <property type="protein sequence ID" value="GBF41370.1"/>
    <property type="molecule type" value="Genomic_DNA"/>
</dbReference>
<dbReference type="Pfam" id="PF01075">
    <property type="entry name" value="Glyco_transf_9"/>
    <property type="match status" value="1"/>
</dbReference>
<dbReference type="GO" id="GO:0009244">
    <property type="term" value="P:lipopolysaccharide core region biosynthetic process"/>
    <property type="evidence" value="ECO:0007669"/>
    <property type="project" value="TreeGrafter"/>
</dbReference>
<reference evidence="4" key="1">
    <citation type="journal article" date="2019" name="Microbiol. Immunol.">
        <title>Molecular and phenotypic characterization of Leptospira johnsonii sp. nov., Leptospira ellinghausenii sp. nov. and Leptospira ryugenii sp. nov. isolated from soil and water in Japan.</title>
        <authorList>
            <person name="Masuzawa T."/>
            <person name="Saito M."/>
            <person name="Nakao R."/>
            <person name="Nikaido Y."/>
            <person name="Matsumoto M."/>
            <person name="Ogawa M."/>
            <person name="Yokoyama M."/>
            <person name="Hidaka Y."/>
            <person name="Tomita J."/>
            <person name="Sakakibara K."/>
            <person name="Suzuki K."/>
            <person name="Yasuda S."/>
            <person name="Sato H."/>
            <person name="Yamaguchi M."/>
            <person name="Yoshida S.I."/>
            <person name="Koizumi N."/>
            <person name="Kawamura Y."/>
        </authorList>
    </citation>
    <scope>NUCLEOTIDE SEQUENCE [LARGE SCALE GENOMIC DNA]</scope>
    <source>
        <strain evidence="4">E18</strain>
    </source>
</reference>
<dbReference type="Proteomes" id="UP000245206">
    <property type="component" value="Unassembled WGS sequence"/>
</dbReference>
<dbReference type="InterPro" id="IPR051199">
    <property type="entry name" value="LPS_LOS_Heptosyltrfase"/>
</dbReference>
<organism evidence="3 4">
    <name type="scientific">Leptospira ellinghausenii</name>
    <dbReference type="NCBI Taxonomy" id="1917822"/>
    <lineage>
        <taxon>Bacteria</taxon>
        <taxon>Pseudomonadati</taxon>
        <taxon>Spirochaetota</taxon>
        <taxon>Spirochaetia</taxon>
        <taxon>Leptospirales</taxon>
        <taxon>Leptospiraceae</taxon>
        <taxon>Leptospira</taxon>
    </lineage>
</organism>
<proteinExistence type="predicted"/>
<dbReference type="AlphaFoldDB" id="A0A2P2D9P9"/>
<dbReference type="RefSeq" id="WP_108958588.1">
    <property type="nucleotide sequence ID" value="NZ_BFAZ01000003.1"/>
</dbReference>
<keyword evidence="1" id="KW-0328">Glycosyltransferase</keyword>
<dbReference type="GO" id="GO:0008713">
    <property type="term" value="F:ADP-heptose-lipopolysaccharide heptosyltransferase activity"/>
    <property type="evidence" value="ECO:0007669"/>
    <property type="project" value="TreeGrafter"/>
</dbReference>
<gene>
    <name evidence="3" type="ORF">LPTSP2_06420</name>
</gene>
<keyword evidence="2 3" id="KW-0808">Transferase</keyword>
<name>A0A2P2D9P9_9LEPT</name>
<dbReference type="Gene3D" id="3.40.50.2000">
    <property type="entry name" value="Glycogen Phosphorylase B"/>
    <property type="match status" value="2"/>
</dbReference>
<evidence type="ECO:0000256" key="2">
    <source>
        <dbReference type="ARBA" id="ARBA00022679"/>
    </source>
</evidence>
<dbReference type="PANTHER" id="PTHR30160:SF1">
    <property type="entry name" value="LIPOPOLYSACCHARIDE 1,2-N-ACETYLGLUCOSAMINETRANSFERASE-RELATED"/>
    <property type="match status" value="1"/>
</dbReference>
<dbReference type="InterPro" id="IPR002201">
    <property type="entry name" value="Glyco_trans_9"/>
</dbReference>
<comment type="caution">
    <text evidence="3">The sequence shown here is derived from an EMBL/GenBank/DDBJ whole genome shotgun (WGS) entry which is preliminary data.</text>
</comment>
<keyword evidence="4" id="KW-1185">Reference proteome</keyword>
<dbReference type="SUPFAM" id="SSF53756">
    <property type="entry name" value="UDP-Glycosyltransferase/glycogen phosphorylase"/>
    <property type="match status" value="1"/>
</dbReference>
<sequence>MIKSILIYLANLFRIFSFFKEEVTLLCKIDNIGDYILFRNFLKDFKGSEFNQNRKIVFVGNVAWKNIFETYDHSTIDKVIWVNLNTLQNNVLYRYGILFLLNTFRFHTIVQPTYSRNLLIDFLLLPLKAKFKYSPFGDDLNHIRELKLKNDQSYSHIIRSEKEIEFEFDRNLFFFRELDSVFANVKFSLPFERKKQKENEISFFIGSSSKTRQFSRENLGHILKSINNQSHYRVNLLGGPAEFGIAEELSEISERVINLCGRLTLSETINTIGNSKIVLTMDSSGLHMAMGTGVPKVYCFSNGNHAFRFVPYPKQYKNLTVFFPPIIEMAIGKHPKIVYDSFRNGSLIPIDSIRIDLAVKQILKGLRSE</sequence>
<accession>A0A2P2D9P9</accession>
<protein>
    <submittedName>
        <fullName evidence="3">Heptosyltransferase</fullName>
    </submittedName>
</protein>
<evidence type="ECO:0000256" key="1">
    <source>
        <dbReference type="ARBA" id="ARBA00022676"/>
    </source>
</evidence>
<dbReference type="OrthoDB" id="9797795at2"/>
<dbReference type="PANTHER" id="PTHR30160">
    <property type="entry name" value="TETRAACYLDISACCHARIDE 4'-KINASE-RELATED"/>
    <property type="match status" value="1"/>
</dbReference>
<evidence type="ECO:0000313" key="3">
    <source>
        <dbReference type="EMBL" id="GBF41370.1"/>
    </source>
</evidence>
<dbReference type="GO" id="GO:0005829">
    <property type="term" value="C:cytosol"/>
    <property type="evidence" value="ECO:0007669"/>
    <property type="project" value="TreeGrafter"/>
</dbReference>
<evidence type="ECO:0000313" key="4">
    <source>
        <dbReference type="Proteomes" id="UP000245206"/>
    </source>
</evidence>